<dbReference type="RefSeq" id="XP_014154294.1">
    <property type="nucleotide sequence ID" value="XM_014298819.1"/>
</dbReference>
<accession>A0A0L0FU87</accession>
<gene>
    <name evidence="2" type="ORF">SARC_07249</name>
</gene>
<sequence>MMASTSPPQAEPLPSLLVAPLLSLCISAIEEPTPHIFNAITNELHTLTQKPVQAHVLKHTSVKESVQLACVSYLERHENTATERELLAVLGCLLALLSGLNGTNKQELGYQPEHDLQQSRCEHSSSEFCSSATATARHESYARVLTVLARIAAPTHMVRYTNTSSQAPHRSHEKADEVVQMAVECLEGYFGLMRMENQTEMDNHTKDVQSRGSSVVVLFEQNNTQNRPHDLSGDMKGIPRPGSRPQTNNSIQQNNEHNILISYIIAVLLAYVEVGQRLWRWGRGGVEDNAGTGDCARQGDRSK</sequence>
<dbReference type="GeneID" id="25907753"/>
<dbReference type="Proteomes" id="UP000054560">
    <property type="component" value="Unassembled WGS sequence"/>
</dbReference>
<feature type="region of interest" description="Disordered" evidence="1">
    <location>
        <begin position="225"/>
        <end position="251"/>
    </location>
</feature>
<reference evidence="2 3" key="1">
    <citation type="submission" date="2011-02" db="EMBL/GenBank/DDBJ databases">
        <title>The Genome Sequence of Sphaeroforma arctica JP610.</title>
        <authorList>
            <consortium name="The Broad Institute Genome Sequencing Platform"/>
            <person name="Russ C."/>
            <person name="Cuomo C."/>
            <person name="Young S.K."/>
            <person name="Zeng Q."/>
            <person name="Gargeya S."/>
            <person name="Alvarado L."/>
            <person name="Berlin A."/>
            <person name="Chapman S.B."/>
            <person name="Chen Z."/>
            <person name="Freedman E."/>
            <person name="Gellesch M."/>
            <person name="Goldberg J."/>
            <person name="Griggs A."/>
            <person name="Gujja S."/>
            <person name="Heilman E."/>
            <person name="Heiman D."/>
            <person name="Howarth C."/>
            <person name="Mehta T."/>
            <person name="Neiman D."/>
            <person name="Pearson M."/>
            <person name="Roberts A."/>
            <person name="Saif S."/>
            <person name="Shea T."/>
            <person name="Shenoy N."/>
            <person name="Sisk P."/>
            <person name="Stolte C."/>
            <person name="Sykes S."/>
            <person name="White J."/>
            <person name="Yandava C."/>
            <person name="Burger G."/>
            <person name="Gray M.W."/>
            <person name="Holland P.W.H."/>
            <person name="King N."/>
            <person name="Lang F.B.F."/>
            <person name="Roger A.J."/>
            <person name="Ruiz-Trillo I."/>
            <person name="Haas B."/>
            <person name="Nusbaum C."/>
            <person name="Birren B."/>
        </authorList>
    </citation>
    <scope>NUCLEOTIDE SEQUENCE [LARGE SCALE GENOMIC DNA]</scope>
    <source>
        <strain evidence="2 3">JP610</strain>
    </source>
</reference>
<dbReference type="EMBL" id="KQ242158">
    <property type="protein sequence ID" value="KNC80392.1"/>
    <property type="molecule type" value="Genomic_DNA"/>
</dbReference>
<evidence type="ECO:0000313" key="3">
    <source>
        <dbReference type="Proteomes" id="UP000054560"/>
    </source>
</evidence>
<protein>
    <submittedName>
        <fullName evidence="2">Uncharacterized protein</fullName>
    </submittedName>
</protein>
<dbReference type="AlphaFoldDB" id="A0A0L0FU87"/>
<keyword evidence="3" id="KW-1185">Reference proteome</keyword>
<evidence type="ECO:0000256" key="1">
    <source>
        <dbReference type="SAM" id="MobiDB-lite"/>
    </source>
</evidence>
<organism evidence="2 3">
    <name type="scientific">Sphaeroforma arctica JP610</name>
    <dbReference type="NCBI Taxonomy" id="667725"/>
    <lineage>
        <taxon>Eukaryota</taxon>
        <taxon>Ichthyosporea</taxon>
        <taxon>Ichthyophonida</taxon>
        <taxon>Sphaeroforma</taxon>
    </lineage>
</organism>
<proteinExistence type="predicted"/>
<name>A0A0L0FU87_9EUKA</name>
<evidence type="ECO:0000313" key="2">
    <source>
        <dbReference type="EMBL" id="KNC80392.1"/>
    </source>
</evidence>